<dbReference type="Proteomes" id="UP001597546">
    <property type="component" value="Unassembled WGS sequence"/>
</dbReference>
<protein>
    <submittedName>
        <fullName evidence="2">Uncharacterized protein</fullName>
    </submittedName>
</protein>
<feature type="transmembrane region" description="Helical" evidence="1">
    <location>
        <begin position="16"/>
        <end position="36"/>
    </location>
</feature>
<keyword evidence="1" id="KW-1133">Transmembrane helix</keyword>
<proteinExistence type="predicted"/>
<sequence>MSKVKCISIPIQGVRFAILTFIAPFIGVRIAAFILFKNNKDFII</sequence>
<gene>
    <name evidence="2" type="ORF">ACFSSE_12585</name>
</gene>
<dbReference type="RefSeq" id="WP_379100947.1">
    <property type="nucleotide sequence ID" value="NZ_JBHULV010000044.1"/>
</dbReference>
<accession>A0ABW5TTD6</accession>
<evidence type="ECO:0000313" key="2">
    <source>
        <dbReference type="EMBL" id="MFD2732537.1"/>
    </source>
</evidence>
<name>A0ABW5TTD6_9SPHI</name>
<keyword evidence="3" id="KW-1185">Reference proteome</keyword>
<reference evidence="3" key="1">
    <citation type="journal article" date="2019" name="Int. J. Syst. Evol. Microbiol.">
        <title>The Global Catalogue of Microorganisms (GCM) 10K type strain sequencing project: providing services to taxonomists for standard genome sequencing and annotation.</title>
        <authorList>
            <consortium name="The Broad Institute Genomics Platform"/>
            <consortium name="The Broad Institute Genome Sequencing Center for Infectious Disease"/>
            <person name="Wu L."/>
            <person name="Ma J."/>
        </authorList>
    </citation>
    <scope>NUCLEOTIDE SEQUENCE [LARGE SCALE GENOMIC DNA]</scope>
    <source>
        <strain evidence="3">KCTC 42456</strain>
    </source>
</reference>
<organism evidence="2 3">
    <name type="scientific">Pedobacter alpinus</name>
    <dbReference type="NCBI Taxonomy" id="1590643"/>
    <lineage>
        <taxon>Bacteria</taxon>
        <taxon>Pseudomonadati</taxon>
        <taxon>Bacteroidota</taxon>
        <taxon>Sphingobacteriia</taxon>
        <taxon>Sphingobacteriales</taxon>
        <taxon>Sphingobacteriaceae</taxon>
        <taxon>Pedobacter</taxon>
    </lineage>
</organism>
<keyword evidence="1" id="KW-0812">Transmembrane</keyword>
<evidence type="ECO:0000256" key="1">
    <source>
        <dbReference type="SAM" id="Phobius"/>
    </source>
</evidence>
<dbReference type="EMBL" id="JBHULV010000044">
    <property type="protein sequence ID" value="MFD2732537.1"/>
    <property type="molecule type" value="Genomic_DNA"/>
</dbReference>
<evidence type="ECO:0000313" key="3">
    <source>
        <dbReference type="Proteomes" id="UP001597546"/>
    </source>
</evidence>
<comment type="caution">
    <text evidence="2">The sequence shown here is derived from an EMBL/GenBank/DDBJ whole genome shotgun (WGS) entry which is preliminary data.</text>
</comment>
<keyword evidence="1" id="KW-0472">Membrane</keyword>